<dbReference type="Pfam" id="PF00691">
    <property type="entry name" value="OmpA"/>
    <property type="match status" value="1"/>
</dbReference>
<evidence type="ECO:0000256" key="1">
    <source>
        <dbReference type="ARBA" id="ARBA00004442"/>
    </source>
</evidence>
<proteinExistence type="predicted"/>
<dbReference type="RefSeq" id="WP_099754209.1">
    <property type="nucleotide sequence ID" value="NZ_CAKKMT010000001.1"/>
</dbReference>
<evidence type="ECO:0000259" key="5">
    <source>
        <dbReference type="PROSITE" id="PS51123"/>
    </source>
</evidence>
<protein>
    <submittedName>
        <fullName evidence="6">OmpA family protein</fullName>
    </submittedName>
</protein>
<evidence type="ECO:0000256" key="2">
    <source>
        <dbReference type="ARBA" id="ARBA00023136"/>
    </source>
</evidence>
<evidence type="ECO:0000313" key="7">
    <source>
        <dbReference type="Proteomes" id="UP001306592"/>
    </source>
</evidence>
<dbReference type="PRINTS" id="PR01021">
    <property type="entry name" value="OMPADOMAIN"/>
</dbReference>
<evidence type="ECO:0000256" key="4">
    <source>
        <dbReference type="SAM" id="Phobius"/>
    </source>
</evidence>
<dbReference type="InterPro" id="IPR036737">
    <property type="entry name" value="OmpA-like_sf"/>
</dbReference>
<feature type="transmembrane region" description="Helical" evidence="4">
    <location>
        <begin position="7"/>
        <end position="24"/>
    </location>
</feature>
<dbReference type="Proteomes" id="UP001306592">
    <property type="component" value="Unassembled WGS sequence"/>
</dbReference>
<dbReference type="CDD" id="cd07185">
    <property type="entry name" value="OmpA_C-like"/>
    <property type="match status" value="1"/>
</dbReference>
<dbReference type="PROSITE" id="PS51123">
    <property type="entry name" value="OMPA_2"/>
    <property type="match status" value="1"/>
</dbReference>
<name>A0ABU8DHK7_ERWAP</name>
<keyword evidence="2 3" id="KW-0472">Membrane</keyword>
<dbReference type="Gene3D" id="3.30.1330.60">
    <property type="entry name" value="OmpA-like domain"/>
    <property type="match status" value="1"/>
</dbReference>
<reference evidence="6 7" key="1">
    <citation type="submission" date="2024-02" db="EMBL/GenBank/DDBJ databases">
        <title>First report Erwinia aphidicola in onion in Chile.</title>
        <authorList>
            <person name="Valenzuela M."/>
            <person name="Pena M."/>
            <person name="Dutta B."/>
        </authorList>
    </citation>
    <scope>NUCLEOTIDE SEQUENCE [LARGE SCALE GENOMIC DNA]</scope>
    <source>
        <strain evidence="6 7">QCJ3A</strain>
    </source>
</reference>
<sequence>MSPALQRALALWVVLLVAVLLLPLPHLATVLILLAALVLLAVVMAVTRRPAGPEAGLCADDLPDVAYRQPVVLVCGDSAHAWPEGSAVLTVPHGCWVRVADHQALDVVARQLLSLRPEWGHQLSVMISVCPQQHQDSDTLASRLLALRWQIGQLRRETGYSLPLVLNAQVGSALVSESLWQVRLAGESVSVWSDSTKPTPPECWLAAGGGIALQQQVLINSLTEWFQQEVIRVFTDSHPDMPAATPAGMVWGLSASLDGALATSLWTRWLQQHTALVQVAGWFAPEVAESPLPSMLPEFVLPLLPAGHGLTPRQRTWRGALWLALTVGIVALCCSAWNNHRLLQRVSFDIAHYARITMNDYAMKAAAVNVLRRDARELDEYARNGAPLQLGLGLYQGGHLRLPLLDAIRSYIPPPPPPPGVVKEAPKTVRLDSLSLFASGKSVLKPGSLKMLVNALVDIKARPGWLIVVAGHTDSSGNAQANQQLSLKRAEALRDWMLSTSDVSPTCFAVQGFGASRPMATNDTPEGRALNRRVEISLVPQADACLAAATRTSSQDDDTTVSPK</sequence>
<accession>A0ABU8DHK7</accession>
<dbReference type="SUPFAM" id="SSF103088">
    <property type="entry name" value="OmpA-like"/>
    <property type="match status" value="1"/>
</dbReference>
<dbReference type="PANTHER" id="PTHR30329">
    <property type="entry name" value="STATOR ELEMENT OF FLAGELLAR MOTOR COMPLEX"/>
    <property type="match status" value="1"/>
</dbReference>
<keyword evidence="4" id="KW-0812">Transmembrane</keyword>
<evidence type="ECO:0000313" key="6">
    <source>
        <dbReference type="EMBL" id="MEI2682991.1"/>
    </source>
</evidence>
<gene>
    <name evidence="6" type="ORF">V8N49_15145</name>
</gene>
<dbReference type="InterPro" id="IPR006665">
    <property type="entry name" value="OmpA-like"/>
</dbReference>
<keyword evidence="7" id="KW-1185">Reference proteome</keyword>
<comment type="subcellular location">
    <subcellularLocation>
        <location evidence="1">Cell outer membrane</location>
    </subcellularLocation>
</comment>
<comment type="caution">
    <text evidence="6">The sequence shown here is derived from an EMBL/GenBank/DDBJ whole genome shotgun (WGS) entry which is preliminary data.</text>
</comment>
<dbReference type="InterPro" id="IPR050330">
    <property type="entry name" value="Bact_OuterMem_StrucFunc"/>
</dbReference>
<organism evidence="6 7">
    <name type="scientific">Erwinia aphidicola</name>
    <dbReference type="NCBI Taxonomy" id="68334"/>
    <lineage>
        <taxon>Bacteria</taxon>
        <taxon>Pseudomonadati</taxon>
        <taxon>Pseudomonadota</taxon>
        <taxon>Gammaproteobacteria</taxon>
        <taxon>Enterobacterales</taxon>
        <taxon>Erwiniaceae</taxon>
        <taxon>Erwinia</taxon>
    </lineage>
</organism>
<evidence type="ECO:0000256" key="3">
    <source>
        <dbReference type="PROSITE-ProRule" id="PRU00473"/>
    </source>
</evidence>
<keyword evidence="4" id="KW-1133">Transmembrane helix</keyword>
<dbReference type="EMBL" id="JBANEI010000011">
    <property type="protein sequence ID" value="MEI2682991.1"/>
    <property type="molecule type" value="Genomic_DNA"/>
</dbReference>
<dbReference type="InterPro" id="IPR006664">
    <property type="entry name" value="OMP_bac"/>
</dbReference>
<dbReference type="PANTHER" id="PTHR30329:SF20">
    <property type="entry name" value="EXPORTED PROTEIN"/>
    <property type="match status" value="1"/>
</dbReference>
<feature type="domain" description="OmpA-like" evidence="5">
    <location>
        <begin position="424"/>
        <end position="542"/>
    </location>
</feature>